<dbReference type="RefSeq" id="WP_062544344.1">
    <property type="nucleotide sequence ID" value="NZ_CP012643.1"/>
</dbReference>
<reference evidence="2 3" key="1">
    <citation type="submission" date="2015-08" db="EMBL/GenBank/DDBJ databases">
        <title>Complete genome sequence of Rufibacter tibetensis strain 1351t, a radiation-resistant bacterium from tibet plateau.</title>
        <authorList>
            <person name="Dai J."/>
        </authorList>
    </citation>
    <scope>NUCLEOTIDE SEQUENCE [LARGE SCALE GENOMIC DNA]</scope>
    <source>
        <strain evidence="2 3">1351</strain>
    </source>
</reference>
<organism evidence="2 3">
    <name type="scientific">Rufibacter tibetensis</name>
    <dbReference type="NCBI Taxonomy" id="512763"/>
    <lineage>
        <taxon>Bacteria</taxon>
        <taxon>Pseudomonadati</taxon>
        <taxon>Bacteroidota</taxon>
        <taxon>Cytophagia</taxon>
        <taxon>Cytophagales</taxon>
        <taxon>Hymenobacteraceae</taxon>
        <taxon>Rufibacter</taxon>
    </lineage>
</organism>
<dbReference type="EMBL" id="CP012643">
    <property type="protein sequence ID" value="ALI99823.1"/>
    <property type="molecule type" value="Genomic_DNA"/>
</dbReference>
<dbReference type="STRING" id="512763.DC20_13645"/>
<proteinExistence type="predicted"/>
<dbReference type="PATRIC" id="fig|512763.3.peg.2995"/>
<sequence>MKGKASLYSYRDAETKDRFYLLHGDSLQELISYSQAEIVNGKRVLVPYNLFRGTLNQAFIGCPNEVAGTKNLPFSQKALIEIVARYNQCSAPASLTYVETPKKAVISWGVAGGGATSSLTVKGGPTLPKENETYSSSMGPAFGLFVNTTLPWINPKMSLQGEILYTRHQYSKSLSEQQNTFRKDYEVFFDLPYLRIPLLLRYTLPFKKIKPFVNAGIINSYAFNYKQEITTTSSSSVQENTSVKKEPFMEDFRNYAQSYAVGGGVLFPAWTNHQFSLEGRFERGNGFSRYTGISSTTSQVYLLLSLTL</sequence>
<dbReference type="KEGG" id="rti:DC20_13645"/>
<accession>A0A0P0CWS0</accession>
<keyword evidence="3" id="KW-1185">Reference proteome</keyword>
<gene>
    <name evidence="2" type="ORF">DC20_13645</name>
</gene>
<dbReference type="Pfam" id="PF13568">
    <property type="entry name" value="OMP_b-brl_2"/>
    <property type="match status" value="1"/>
</dbReference>
<feature type="domain" description="Outer membrane protein beta-barrel" evidence="1">
    <location>
        <begin position="106"/>
        <end position="284"/>
    </location>
</feature>
<dbReference type="OrthoDB" id="952442at2"/>
<dbReference type="AlphaFoldDB" id="A0A0P0CWS0"/>
<evidence type="ECO:0000259" key="1">
    <source>
        <dbReference type="Pfam" id="PF13568"/>
    </source>
</evidence>
<protein>
    <recommendedName>
        <fullName evidence="1">Outer membrane protein beta-barrel domain-containing protein</fullName>
    </recommendedName>
</protein>
<name>A0A0P0CWS0_9BACT</name>
<dbReference type="Proteomes" id="UP000061382">
    <property type="component" value="Chromosome"/>
</dbReference>
<evidence type="ECO:0000313" key="2">
    <source>
        <dbReference type="EMBL" id="ALI99823.1"/>
    </source>
</evidence>
<evidence type="ECO:0000313" key="3">
    <source>
        <dbReference type="Proteomes" id="UP000061382"/>
    </source>
</evidence>
<dbReference type="InterPro" id="IPR025665">
    <property type="entry name" value="Beta-barrel_OMP_2"/>
</dbReference>